<keyword evidence="9" id="KW-1185">Reference proteome</keyword>
<evidence type="ECO:0000259" key="7">
    <source>
        <dbReference type="PROSITE" id="PS50127"/>
    </source>
</evidence>
<evidence type="ECO:0000256" key="3">
    <source>
        <dbReference type="ARBA" id="ARBA00022679"/>
    </source>
</evidence>
<reference evidence="8 9" key="1">
    <citation type="submission" date="2024-01" db="EMBL/GenBank/DDBJ databases">
        <title>Genome assemblies of Stephania.</title>
        <authorList>
            <person name="Yang L."/>
        </authorList>
    </citation>
    <scope>NUCLEOTIDE SEQUENCE [LARGE SCALE GENOMIC DNA]</scope>
    <source>
        <strain evidence="8">QJT</strain>
        <tissue evidence="8">Leaf</tissue>
    </source>
</reference>
<dbReference type="Proteomes" id="UP001417504">
    <property type="component" value="Unassembled WGS sequence"/>
</dbReference>
<gene>
    <name evidence="8" type="ORF">Sjap_008752</name>
</gene>
<evidence type="ECO:0000256" key="2">
    <source>
        <dbReference type="ARBA" id="ARBA00004906"/>
    </source>
</evidence>
<evidence type="ECO:0000256" key="1">
    <source>
        <dbReference type="ARBA" id="ARBA00000485"/>
    </source>
</evidence>
<dbReference type="InterPro" id="IPR000608">
    <property type="entry name" value="UBC"/>
</dbReference>
<comment type="catalytic activity">
    <reaction evidence="1">
        <text>S-ubiquitinyl-[E1 ubiquitin-activating enzyme]-L-cysteine + [E2 ubiquitin-conjugating enzyme]-L-cysteine = [E1 ubiquitin-activating enzyme]-L-cysteine + S-ubiquitinyl-[E2 ubiquitin-conjugating enzyme]-L-cysteine.</text>
        <dbReference type="EC" id="2.3.2.23"/>
    </reaction>
</comment>
<evidence type="ECO:0000256" key="4">
    <source>
        <dbReference type="ARBA" id="ARBA00022741"/>
    </source>
</evidence>
<protein>
    <recommendedName>
        <fullName evidence="7">UBC core domain-containing protein</fullName>
    </recommendedName>
</protein>
<dbReference type="Gene3D" id="3.10.110.10">
    <property type="entry name" value="Ubiquitin Conjugating Enzyme"/>
    <property type="match status" value="1"/>
</dbReference>
<dbReference type="GO" id="GO:0005524">
    <property type="term" value="F:ATP binding"/>
    <property type="evidence" value="ECO:0007669"/>
    <property type="project" value="UniProtKB-KW"/>
</dbReference>
<dbReference type="SMART" id="SM00212">
    <property type="entry name" value="UBCc"/>
    <property type="match status" value="1"/>
</dbReference>
<keyword evidence="3" id="KW-0808">Transferase</keyword>
<organism evidence="8 9">
    <name type="scientific">Stephania japonica</name>
    <dbReference type="NCBI Taxonomy" id="461633"/>
    <lineage>
        <taxon>Eukaryota</taxon>
        <taxon>Viridiplantae</taxon>
        <taxon>Streptophyta</taxon>
        <taxon>Embryophyta</taxon>
        <taxon>Tracheophyta</taxon>
        <taxon>Spermatophyta</taxon>
        <taxon>Magnoliopsida</taxon>
        <taxon>Ranunculales</taxon>
        <taxon>Menispermaceae</taxon>
        <taxon>Menispermoideae</taxon>
        <taxon>Cissampelideae</taxon>
        <taxon>Stephania</taxon>
    </lineage>
</organism>
<keyword evidence="5" id="KW-0833">Ubl conjugation pathway</keyword>
<dbReference type="Pfam" id="PF00179">
    <property type="entry name" value="UQ_con"/>
    <property type="match status" value="1"/>
</dbReference>
<keyword evidence="6" id="KW-0067">ATP-binding</keyword>
<dbReference type="PROSITE" id="PS50127">
    <property type="entry name" value="UBC_2"/>
    <property type="match status" value="1"/>
</dbReference>
<comment type="pathway">
    <text evidence="2">Protein modification; protein ubiquitination.</text>
</comment>
<sequence length="174" mass="19886">MARISQLLGFTSPSSAFEDRVRSEIAFAKKRLNKELVDITRDPPSHCSGGPLGKDILNWKGAIMGPSDLPFEGGVFFILEQFPAKYPCMPPIVKFETRIYHPNKDFFGNINVDILKLHKWSPSLTTPNLLLSICSFLTDPNLEDTFNPIANLYCNDRKKYNEIAKEWTRKYAMR</sequence>
<dbReference type="SUPFAM" id="SSF54495">
    <property type="entry name" value="UBC-like"/>
    <property type="match status" value="1"/>
</dbReference>
<feature type="domain" description="UBC core" evidence="7">
    <location>
        <begin position="27"/>
        <end position="173"/>
    </location>
</feature>
<name>A0AAP0PB62_9MAGN</name>
<dbReference type="InterPro" id="IPR016135">
    <property type="entry name" value="UBQ-conjugating_enzyme/RWD"/>
</dbReference>
<comment type="caution">
    <text evidence="8">The sequence shown here is derived from an EMBL/GenBank/DDBJ whole genome shotgun (WGS) entry which is preliminary data.</text>
</comment>
<dbReference type="AlphaFoldDB" id="A0AAP0PB62"/>
<dbReference type="GO" id="GO:0061631">
    <property type="term" value="F:ubiquitin conjugating enzyme activity"/>
    <property type="evidence" value="ECO:0007669"/>
    <property type="project" value="UniProtKB-EC"/>
</dbReference>
<dbReference type="EMBL" id="JBBNAE010000003">
    <property type="protein sequence ID" value="KAK9138158.1"/>
    <property type="molecule type" value="Genomic_DNA"/>
</dbReference>
<evidence type="ECO:0000313" key="9">
    <source>
        <dbReference type="Proteomes" id="UP001417504"/>
    </source>
</evidence>
<dbReference type="FunFam" id="3.10.110.10:FF:000101">
    <property type="entry name" value="Ubiquitin-conjugating enzyme E2 D2"/>
    <property type="match status" value="1"/>
</dbReference>
<evidence type="ECO:0000256" key="5">
    <source>
        <dbReference type="ARBA" id="ARBA00022786"/>
    </source>
</evidence>
<proteinExistence type="predicted"/>
<dbReference type="PANTHER" id="PTHR24068">
    <property type="entry name" value="UBIQUITIN-CONJUGATING ENZYME E2"/>
    <property type="match status" value="1"/>
</dbReference>
<evidence type="ECO:0000313" key="8">
    <source>
        <dbReference type="EMBL" id="KAK9138158.1"/>
    </source>
</evidence>
<keyword evidence="4" id="KW-0547">Nucleotide-binding</keyword>
<accession>A0AAP0PB62</accession>
<evidence type="ECO:0000256" key="6">
    <source>
        <dbReference type="ARBA" id="ARBA00022840"/>
    </source>
</evidence>